<dbReference type="AlphaFoldDB" id="A0A7J6DNN8"/>
<accession>A0A7J6DNN8</accession>
<reference evidence="1 2" key="1">
    <citation type="journal article" date="2020" name="bioRxiv">
        <title>Sequence and annotation of 42 cannabis genomes reveals extensive copy number variation in cannabinoid synthesis and pathogen resistance genes.</title>
        <authorList>
            <person name="Mckernan K.J."/>
            <person name="Helbert Y."/>
            <person name="Kane L.T."/>
            <person name="Ebling H."/>
            <person name="Zhang L."/>
            <person name="Liu B."/>
            <person name="Eaton Z."/>
            <person name="Mclaughlin S."/>
            <person name="Kingan S."/>
            <person name="Baybayan P."/>
            <person name="Concepcion G."/>
            <person name="Jordan M."/>
            <person name="Riva A."/>
            <person name="Barbazuk W."/>
            <person name="Harkins T."/>
        </authorList>
    </citation>
    <scope>NUCLEOTIDE SEQUENCE [LARGE SCALE GENOMIC DNA]</scope>
    <source>
        <strain evidence="2">cv. Jamaican Lion 4</strain>
        <tissue evidence="1">Leaf</tissue>
    </source>
</reference>
<protein>
    <submittedName>
        <fullName evidence="1">Uncharacterized protein</fullName>
    </submittedName>
</protein>
<dbReference type="Proteomes" id="UP000583929">
    <property type="component" value="Unassembled WGS sequence"/>
</dbReference>
<dbReference type="EMBL" id="JAATIQ010000806">
    <property type="protein sequence ID" value="KAF4347450.1"/>
    <property type="molecule type" value="Genomic_DNA"/>
</dbReference>
<name>A0A7J6DNN8_CANSA</name>
<keyword evidence="2" id="KW-1185">Reference proteome</keyword>
<evidence type="ECO:0000313" key="1">
    <source>
        <dbReference type="EMBL" id="KAF4347450.1"/>
    </source>
</evidence>
<evidence type="ECO:0000313" key="2">
    <source>
        <dbReference type="Proteomes" id="UP000583929"/>
    </source>
</evidence>
<comment type="caution">
    <text evidence="1">The sequence shown here is derived from an EMBL/GenBank/DDBJ whole genome shotgun (WGS) entry which is preliminary data.</text>
</comment>
<organism evidence="1 2">
    <name type="scientific">Cannabis sativa</name>
    <name type="common">Hemp</name>
    <name type="synonym">Marijuana</name>
    <dbReference type="NCBI Taxonomy" id="3483"/>
    <lineage>
        <taxon>Eukaryota</taxon>
        <taxon>Viridiplantae</taxon>
        <taxon>Streptophyta</taxon>
        <taxon>Embryophyta</taxon>
        <taxon>Tracheophyta</taxon>
        <taxon>Spermatophyta</taxon>
        <taxon>Magnoliopsida</taxon>
        <taxon>eudicotyledons</taxon>
        <taxon>Gunneridae</taxon>
        <taxon>Pentapetalae</taxon>
        <taxon>rosids</taxon>
        <taxon>fabids</taxon>
        <taxon>Rosales</taxon>
        <taxon>Cannabaceae</taxon>
        <taxon>Cannabis</taxon>
    </lineage>
</organism>
<gene>
    <name evidence="1" type="ORF">G4B88_021446</name>
</gene>
<sequence length="61" mass="7004">MEETKEGVFPAFRLFRTTLLAFGLPLTDLNDGPQIQTSIPWKELVAPHLIEILYIDDDMDK</sequence>
<proteinExistence type="predicted"/>